<feature type="region of interest" description="Disordered" evidence="1">
    <location>
        <begin position="453"/>
        <end position="530"/>
    </location>
</feature>
<organism evidence="2 3">
    <name type="scientific">Littorina saxatilis</name>
    <dbReference type="NCBI Taxonomy" id="31220"/>
    <lineage>
        <taxon>Eukaryota</taxon>
        <taxon>Metazoa</taxon>
        <taxon>Spiralia</taxon>
        <taxon>Lophotrochozoa</taxon>
        <taxon>Mollusca</taxon>
        <taxon>Gastropoda</taxon>
        <taxon>Caenogastropoda</taxon>
        <taxon>Littorinimorpha</taxon>
        <taxon>Littorinoidea</taxon>
        <taxon>Littorinidae</taxon>
        <taxon>Littorina</taxon>
    </lineage>
</organism>
<dbReference type="AlphaFoldDB" id="A0AAN9BJ47"/>
<evidence type="ECO:0000313" key="2">
    <source>
        <dbReference type="EMBL" id="KAK7106407.1"/>
    </source>
</evidence>
<evidence type="ECO:0000256" key="1">
    <source>
        <dbReference type="SAM" id="MobiDB-lite"/>
    </source>
</evidence>
<comment type="caution">
    <text evidence="2">The sequence shown here is derived from an EMBL/GenBank/DDBJ whole genome shotgun (WGS) entry which is preliminary data.</text>
</comment>
<dbReference type="Proteomes" id="UP001374579">
    <property type="component" value="Unassembled WGS sequence"/>
</dbReference>
<feature type="compositionally biased region" description="Polar residues" evidence="1">
    <location>
        <begin position="598"/>
        <end position="610"/>
    </location>
</feature>
<evidence type="ECO:0000313" key="3">
    <source>
        <dbReference type="Proteomes" id="UP001374579"/>
    </source>
</evidence>
<feature type="region of interest" description="Disordered" evidence="1">
    <location>
        <begin position="546"/>
        <end position="610"/>
    </location>
</feature>
<dbReference type="Gene3D" id="2.170.300.10">
    <property type="entry name" value="Tie2 ligand-binding domain superfamily"/>
    <property type="match status" value="1"/>
</dbReference>
<name>A0AAN9BJ47_9CAEN</name>
<proteinExistence type="predicted"/>
<feature type="compositionally biased region" description="Low complexity" evidence="1">
    <location>
        <begin position="563"/>
        <end position="579"/>
    </location>
</feature>
<feature type="region of interest" description="Disordered" evidence="1">
    <location>
        <begin position="280"/>
        <end position="301"/>
    </location>
</feature>
<reference evidence="2 3" key="1">
    <citation type="submission" date="2024-02" db="EMBL/GenBank/DDBJ databases">
        <title>Chromosome-scale genome assembly of the rough periwinkle Littorina saxatilis.</title>
        <authorList>
            <person name="De Jode A."/>
            <person name="Faria R."/>
            <person name="Formenti G."/>
            <person name="Sims Y."/>
            <person name="Smith T.P."/>
            <person name="Tracey A."/>
            <person name="Wood J.M.D."/>
            <person name="Zagrodzka Z.B."/>
            <person name="Johannesson K."/>
            <person name="Butlin R.K."/>
            <person name="Leder E.H."/>
        </authorList>
    </citation>
    <scope>NUCLEOTIDE SEQUENCE [LARGE SCALE GENOMIC DNA]</scope>
    <source>
        <strain evidence="2">Snail1</strain>
        <tissue evidence="2">Muscle</tissue>
    </source>
</reference>
<feature type="compositionally biased region" description="Acidic residues" evidence="1">
    <location>
        <begin position="287"/>
        <end position="301"/>
    </location>
</feature>
<keyword evidence="3" id="KW-1185">Reference proteome</keyword>
<accession>A0AAN9BJ47</accession>
<gene>
    <name evidence="2" type="ORF">V1264_017668</name>
</gene>
<sequence>MKYGGNLTCPSEWKVGQDTKLMMTLDRSTWPSVCRTDPDRREAWFEVIRWNDTGRQSVMCTVVNITSPGACQGNFTPGTIGCGCVSKTDEHFTLEFNFVMDFSSFGNWSVDTYCLRTDFSKPLQLEVAPECHVRLACENNTYGARCQESCGHCADDQTCNASTGHCLACTDGWLPPLCKQGCENKTYGARCQESCGHCADDQTCNTSTGHCPACLDDWLPPLCQEEAPAEEPLSPAVKIAIGVGVGAPASAVFFASLFQVCQFLSNMGYMPCISFGNKKEDTKTEEGGTDEGEKTEEEDETSDDAELSICSRCLTCMFCGGCVGSCLCCVTRGKMKSQGDVKLSEFPSDLGPVNNDTKEPITFERQERVASISEQADTYGYADSNLEKNHEAHNKTRRKSILERFFLIPKQAENKKKFIDNYFTTAEWLADPYKDPKRHNPTSWHRFYTSSVEMEKEPPRSSAFTFNSDELVGSETEGNAQKRRSSAFTSNSDELVGSKTEDISQAGQTIGKTQQGANTSLRRGSAQNEEQVNVIELMTVSEAEQGMSSVGQDGHFHDRSSESLEQPEQQEQTTGHTQSAGNSDKTVLEGEGSHRRTSQISGHSVDSGLS</sequence>
<feature type="compositionally biased region" description="Polar residues" evidence="1">
    <location>
        <begin position="503"/>
        <end position="530"/>
    </location>
</feature>
<protein>
    <submittedName>
        <fullName evidence="2">Uncharacterized protein</fullName>
    </submittedName>
</protein>
<dbReference type="EMBL" id="JBAMIC010000007">
    <property type="protein sequence ID" value="KAK7106407.1"/>
    <property type="molecule type" value="Genomic_DNA"/>
</dbReference>